<dbReference type="SUPFAM" id="SSF52402">
    <property type="entry name" value="Adenine nucleotide alpha hydrolases-like"/>
    <property type="match status" value="1"/>
</dbReference>
<sequence length="250" mass="25814">MSVVVAYKYAPNPQDATVQADGAIDWSRAKAAVSESDPVAIELGRRVANAQDTELVGISVGAKVAGSAMATKNAMSRGFDRGIVVADDATADWSSTQVGSVLAGLVKKIDGATLVLTADSSIDDSAGMMPGLIAGYLGWPAVLEVTNVEVTETGYVLTQRVTGGTRKLEVDGPVVVATTSDATSPAVPSMKDILAAGKKPIDVLSAADVEPAKAGLNVARTERPQTRERKGKMFSTAEELVAALREDGVL</sequence>
<organism evidence="5 6">
    <name type="scientific">Trueperella bialowiezensis</name>
    <dbReference type="NCBI Taxonomy" id="312285"/>
    <lineage>
        <taxon>Bacteria</taxon>
        <taxon>Bacillati</taxon>
        <taxon>Actinomycetota</taxon>
        <taxon>Actinomycetes</taxon>
        <taxon>Actinomycetales</taxon>
        <taxon>Actinomycetaceae</taxon>
        <taxon>Trueperella</taxon>
    </lineage>
</organism>
<reference evidence="5 6" key="1">
    <citation type="submission" date="2018-12" db="EMBL/GenBank/DDBJ databases">
        <authorList>
            <consortium name="Pathogen Informatics"/>
        </authorList>
    </citation>
    <scope>NUCLEOTIDE SEQUENCE [LARGE SCALE GENOMIC DNA]</scope>
    <source>
        <strain evidence="5 6">NCTC13354</strain>
    </source>
</reference>
<comment type="cofactor">
    <cofactor evidence="1">
        <name>FAD</name>
        <dbReference type="ChEBI" id="CHEBI:57692"/>
    </cofactor>
</comment>
<evidence type="ECO:0000259" key="4">
    <source>
        <dbReference type="SMART" id="SM00893"/>
    </source>
</evidence>
<dbReference type="KEGG" id="tbw:NCTC13354_00369"/>
<dbReference type="InterPro" id="IPR014729">
    <property type="entry name" value="Rossmann-like_a/b/a_fold"/>
</dbReference>
<dbReference type="EMBL" id="LR134476">
    <property type="protein sequence ID" value="VEI12680.1"/>
    <property type="molecule type" value="Genomic_DNA"/>
</dbReference>
<evidence type="ECO:0000256" key="3">
    <source>
        <dbReference type="ARBA" id="ARBA00025649"/>
    </source>
</evidence>
<dbReference type="Proteomes" id="UP000269542">
    <property type="component" value="Chromosome"/>
</dbReference>
<dbReference type="Gene3D" id="3.40.50.620">
    <property type="entry name" value="HUPs"/>
    <property type="match status" value="1"/>
</dbReference>
<comment type="subunit">
    <text evidence="2">Heterodimer of an alpha and a beta subunit.</text>
</comment>
<dbReference type="PANTHER" id="PTHR21294">
    <property type="entry name" value="ELECTRON TRANSFER FLAVOPROTEIN BETA-SUBUNIT"/>
    <property type="match status" value="1"/>
</dbReference>
<dbReference type="InterPro" id="IPR012255">
    <property type="entry name" value="ETF_b"/>
</dbReference>
<dbReference type="AlphaFoldDB" id="A0A3S4YWZ2"/>
<dbReference type="Pfam" id="PF01012">
    <property type="entry name" value="ETF"/>
    <property type="match status" value="1"/>
</dbReference>
<dbReference type="RefSeq" id="WP_126415865.1">
    <property type="nucleotide sequence ID" value="NZ_LR134476.1"/>
</dbReference>
<proteinExistence type="predicted"/>
<dbReference type="OrthoDB" id="9804960at2"/>
<keyword evidence="6" id="KW-1185">Reference proteome</keyword>
<dbReference type="PIRSF" id="PIRSF000090">
    <property type="entry name" value="Beta-ETF"/>
    <property type="match status" value="1"/>
</dbReference>
<dbReference type="GO" id="GO:0009055">
    <property type="term" value="F:electron transfer activity"/>
    <property type="evidence" value="ECO:0007669"/>
    <property type="project" value="InterPro"/>
</dbReference>
<evidence type="ECO:0000313" key="6">
    <source>
        <dbReference type="Proteomes" id="UP000269542"/>
    </source>
</evidence>
<evidence type="ECO:0000256" key="2">
    <source>
        <dbReference type="ARBA" id="ARBA00011355"/>
    </source>
</evidence>
<dbReference type="SMART" id="SM00893">
    <property type="entry name" value="ETF"/>
    <property type="match status" value="1"/>
</dbReference>
<feature type="domain" description="Electron transfer flavoprotein alpha/beta-subunit N-terminal" evidence="4">
    <location>
        <begin position="21"/>
        <end position="213"/>
    </location>
</feature>
<dbReference type="InterPro" id="IPR014730">
    <property type="entry name" value="ETF_a/b_N"/>
</dbReference>
<evidence type="ECO:0000313" key="5">
    <source>
        <dbReference type="EMBL" id="VEI12680.1"/>
    </source>
</evidence>
<protein>
    <submittedName>
        <fullName evidence="5">Electron transfer flavoprotein small subunit</fullName>
    </submittedName>
</protein>
<gene>
    <name evidence="5" type="primary">etfB</name>
    <name evidence="5" type="ORF">NCTC13354_00369</name>
</gene>
<accession>A0A3S4YWZ2</accession>
<evidence type="ECO:0000256" key="1">
    <source>
        <dbReference type="ARBA" id="ARBA00001974"/>
    </source>
</evidence>
<comment type="function">
    <text evidence="3">The electron transfer flavoprotein serves as a specific electron acceptor for other dehydrogenases. It transfers the electrons to the main respiratory chain via ETF-ubiquinone oxidoreductase (ETF dehydrogenase).</text>
</comment>
<name>A0A3S4YWZ2_9ACTO</name>